<dbReference type="SUPFAM" id="SSF50985">
    <property type="entry name" value="RCC1/BLIP-II"/>
    <property type="match status" value="1"/>
</dbReference>
<feature type="domain" description="IPT/TIG" evidence="4">
    <location>
        <begin position="430"/>
        <end position="492"/>
    </location>
</feature>
<feature type="compositionally biased region" description="Polar residues" evidence="3">
    <location>
        <begin position="583"/>
        <end position="598"/>
    </location>
</feature>
<feature type="repeat" description="RCC1" evidence="2">
    <location>
        <begin position="115"/>
        <end position="166"/>
    </location>
</feature>
<protein>
    <submittedName>
        <fullName evidence="5">Hect domain RCC1-like protein</fullName>
    </submittedName>
</protein>
<accession>I7M4K0</accession>
<dbReference type="Gene3D" id="2.130.10.30">
    <property type="entry name" value="Regulator of chromosome condensation 1/beta-lactamase-inhibitor protein II"/>
    <property type="match status" value="2"/>
</dbReference>
<dbReference type="InterPro" id="IPR002909">
    <property type="entry name" value="IPT_dom"/>
</dbReference>
<dbReference type="Proteomes" id="UP000009168">
    <property type="component" value="Unassembled WGS sequence"/>
</dbReference>
<dbReference type="PRINTS" id="PR00633">
    <property type="entry name" value="RCCNDNSATION"/>
</dbReference>
<evidence type="ECO:0000256" key="1">
    <source>
        <dbReference type="ARBA" id="ARBA00022737"/>
    </source>
</evidence>
<organism evidence="5 6">
    <name type="scientific">Tetrahymena thermophila (strain SB210)</name>
    <dbReference type="NCBI Taxonomy" id="312017"/>
    <lineage>
        <taxon>Eukaryota</taxon>
        <taxon>Sar</taxon>
        <taxon>Alveolata</taxon>
        <taxon>Ciliophora</taxon>
        <taxon>Intramacronucleata</taxon>
        <taxon>Oligohymenophorea</taxon>
        <taxon>Hymenostomatida</taxon>
        <taxon>Tetrahymenina</taxon>
        <taxon>Tetrahymenidae</taxon>
        <taxon>Tetrahymena</taxon>
    </lineage>
</organism>
<dbReference type="InterPro" id="IPR013783">
    <property type="entry name" value="Ig-like_fold"/>
</dbReference>
<dbReference type="RefSeq" id="XP_001027449.3">
    <property type="nucleotide sequence ID" value="XM_001027449.3"/>
</dbReference>
<dbReference type="CDD" id="cd00102">
    <property type="entry name" value="IPT"/>
    <property type="match status" value="1"/>
</dbReference>
<feature type="repeat" description="RCC1" evidence="2">
    <location>
        <begin position="167"/>
        <end position="228"/>
    </location>
</feature>
<dbReference type="Pfam" id="PF01833">
    <property type="entry name" value="TIG"/>
    <property type="match status" value="1"/>
</dbReference>
<dbReference type="PROSITE" id="PS00626">
    <property type="entry name" value="RCC1_2"/>
    <property type="match status" value="3"/>
</dbReference>
<dbReference type="KEGG" id="tet:TTHERM_00647400"/>
<evidence type="ECO:0000313" key="5">
    <source>
        <dbReference type="EMBL" id="EAS07207.3"/>
    </source>
</evidence>
<dbReference type="eggNOG" id="KOG0941">
    <property type="taxonomic scope" value="Eukaryota"/>
</dbReference>
<feature type="repeat" description="RCC1" evidence="2">
    <location>
        <begin position="324"/>
        <end position="379"/>
    </location>
</feature>
<feature type="region of interest" description="Disordered" evidence="3">
    <location>
        <begin position="573"/>
        <end position="598"/>
    </location>
</feature>
<dbReference type="PANTHER" id="PTHR22872:SF2">
    <property type="entry name" value="INHIBITOR OF BRUTON TYROSINE KINASE"/>
    <property type="match status" value="1"/>
</dbReference>
<dbReference type="InterPro" id="IPR000408">
    <property type="entry name" value="Reg_chr_condens"/>
</dbReference>
<keyword evidence="6" id="KW-1185">Reference proteome</keyword>
<evidence type="ECO:0000256" key="3">
    <source>
        <dbReference type="SAM" id="MobiDB-lite"/>
    </source>
</evidence>
<dbReference type="STRING" id="312017.I7M4K0"/>
<dbReference type="InterPro" id="IPR051625">
    <property type="entry name" value="Signaling_Regulatory_Domain"/>
</dbReference>
<dbReference type="EMBL" id="GG662245">
    <property type="protein sequence ID" value="EAS07207.3"/>
    <property type="molecule type" value="Genomic_DNA"/>
</dbReference>
<dbReference type="GeneID" id="7842080"/>
<dbReference type="AlphaFoldDB" id="I7M4K0"/>
<dbReference type="PANTHER" id="PTHR22872">
    <property type="entry name" value="BTK-BINDING PROTEIN-RELATED"/>
    <property type="match status" value="1"/>
</dbReference>
<dbReference type="Pfam" id="PF00415">
    <property type="entry name" value="RCC1"/>
    <property type="match status" value="2"/>
</dbReference>
<keyword evidence="1" id="KW-0677">Repeat</keyword>
<dbReference type="OrthoDB" id="10256179at2759"/>
<reference evidence="6" key="1">
    <citation type="journal article" date="2006" name="PLoS Biol.">
        <title>Macronuclear genome sequence of the ciliate Tetrahymena thermophila, a model eukaryote.</title>
        <authorList>
            <person name="Eisen J.A."/>
            <person name="Coyne R.S."/>
            <person name="Wu M."/>
            <person name="Wu D."/>
            <person name="Thiagarajan M."/>
            <person name="Wortman J.R."/>
            <person name="Badger J.H."/>
            <person name="Ren Q."/>
            <person name="Amedeo P."/>
            <person name="Jones K.M."/>
            <person name="Tallon L.J."/>
            <person name="Delcher A.L."/>
            <person name="Salzberg S.L."/>
            <person name="Silva J.C."/>
            <person name="Haas B.J."/>
            <person name="Majoros W.H."/>
            <person name="Farzad M."/>
            <person name="Carlton J.M."/>
            <person name="Smith R.K. Jr."/>
            <person name="Garg J."/>
            <person name="Pearlman R.E."/>
            <person name="Karrer K.M."/>
            <person name="Sun L."/>
            <person name="Manning G."/>
            <person name="Elde N.C."/>
            <person name="Turkewitz A.P."/>
            <person name="Asai D.J."/>
            <person name="Wilkes D.E."/>
            <person name="Wang Y."/>
            <person name="Cai H."/>
            <person name="Collins K."/>
            <person name="Stewart B.A."/>
            <person name="Lee S.R."/>
            <person name="Wilamowska K."/>
            <person name="Weinberg Z."/>
            <person name="Ruzzo W.L."/>
            <person name="Wloga D."/>
            <person name="Gaertig J."/>
            <person name="Frankel J."/>
            <person name="Tsao C.-C."/>
            <person name="Gorovsky M.A."/>
            <person name="Keeling P.J."/>
            <person name="Waller R.F."/>
            <person name="Patron N.J."/>
            <person name="Cherry J.M."/>
            <person name="Stover N.A."/>
            <person name="Krieger C.J."/>
            <person name="del Toro C."/>
            <person name="Ryder H.F."/>
            <person name="Williamson S.C."/>
            <person name="Barbeau R.A."/>
            <person name="Hamilton E.P."/>
            <person name="Orias E."/>
        </authorList>
    </citation>
    <scope>NUCLEOTIDE SEQUENCE [LARGE SCALE GENOMIC DNA]</scope>
    <source>
        <strain evidence="6">SB210</strain>
    </source>
</reference>
<dbReference type="Gene3D" id="2.60.40.10">
    <property type="entry name" value="Immunoglobulins"/>
    <property type="match status" value="1"/>
</dbReference>
<feature type="repeat" description="RCC1" evidence="2">
    <location>
        <begin position="229"/>
        <end position="323"/>
    </location>
</feature>
<dbReference type="Pfam" id="PF13540">
    <property type="entry name" value="RCC1_2"/>
    <property type="match status" value="1"/>
</dbReference>
<evidence type="ECO:0000256" key="2">
    <source>
        <dbReference type="PROSITE-ProRule" id="PRU00235"/>
    </source>
</evidence>
<name>I7M4K0_TETTS</name>
<dbReference type="InParanoid" id="I7M4K0"/>
<gene>
    <name evidence="5" type="ORF">TTHERM_00647400</name>
</gene>
<evidence type="ECO:0000313" key="6">
    <source>
        <dbReference type="Proteomes" id="UP000009168"/>
    </source>
</evidence>
<dbReference type="PROSITE" id="PS50012">
    <property type="entry name" value="RCC1_3"/>
    <property type="match status" value="4"/>
</dbReference>
<evidence type="ECO:0000259" key="4">
    <source>
        <dbReference type="Pfam" id="PF01833"/>
    </source>
</evidence>
<sequence length="980" mass="110366">MISDITTKKPQFGEIFITNDEVGGSIEQLKHFRGKLVTNISGGFKKLFVIEEGHFNEGLVSTLHAPEYDDYDYTFTDEARSVKNLEDIFQGFNDKGQIKKMVCGKKHTVFITEDGKIYTYGIGEYGSLGHGGILQLDIPKNILKLQEKKIIQVACGEFHTLALTETFDLYSWGRGFEGQLGTGKDSSSVPCYVKFFYEKYDMKNGADIKKRIKFITCGAYHSLAITDSGQLYSWGEARLGQTGTGKKKSEPYPVIVNLNAQPNSMFDKRVNTEQNQMSGVNKIELQHNHDELKINPIPSGNQNNQKIICVSGGYGHTVAITEEGELYSWGFNTKGQLGMEGTKSLYYPQRVKKDILGNELPLFASAYCGYNNTFAIDVSGNLWSWGGGNLGQKNDHFQDLPRKITENVQNRKFTEMCITSNSGVFFAPMRIMSVRPNYSPSCGGTLISLLGTGFAETAKQSIRFKFGKYQLEVGLQYDGSTESFYCQTPKFDDASEDHIEWPLLCTLEITLDGVIYTQCEESFLIYSSKIQMTSIEPKCASVEGGTELTLHIQIDDLTASYLKHLTVGFQSRSKKETKKPGDSSLTNSKRIGAATEQTQTVKQDYDTPMSTINSKNRKGSINQANQNQMINPLDIEPQDPELEKENWICVVGKYDKGKITCTVPTLTEFNNDSLNFNVDVSLNGQQFTGQPSSFRFYDVHVSKLEPNNDALSGGAHCKLMGEGFFDTLSKRIMFKSKYGERLIDINWDKKERSFTFIAPPINWLLGGQDPTPELIKEVQSNKIDVALTLNGVQWIHVADFQYAEAQITRIGSVPEWEKTLTEQDIQAKWNAREPIVDPLQGLSEADQVKKKEELRKQLELELYDLQYFYKKTGQYLYIHGEDFIDSPDMIISFVFNNASKIVKGVYKNSSKIGVIIPELDQVPSGIHDVTIEISYNGQCFSNAQKSFRYYSFKDIPLDQRAKIEDAELKNLKKNAPKPPK</sequence>
<proteinExistence type="predicted"/>
<dbReference type="InterPro" id="IPR009091">
    <property type="entry name" value="RCC1/BLIP-II"/>
</dbReference>